<evidence type="ECO:0000256" key="1">
    <source>
        <dbReference type="ARBA" id="ARBA00004604"/>
    </source>
</evidence>
<dbReference type="Gene3D" id="3.30.70.330">
    <property type="match status" value="1"/>
</dbReference>
<dbReference type="Proteomes" id="UP000792457">
    <property type="component" value="Unassembled WGS sequence"/>
</dbReference>
<gene>
    <name evidence="7" type="ORF">J437_LFUL008537</name>
</gene>
<reference evidence="7" key="1">
    <citation type="submission" date="2013-04" db="EMBL/GenBank/DDBJ databases">
        <authorList>
            <person name="Qu J."/>
            <person name="Murali S.C."/>
            <person name="Bandaranaike D."/>
            <person name="Bellair M."/>
            <person name="Blankenburg K."/>
            <person name="Chao H."/>
            <person name="Dinh H."/>
            <person name="Doddapaneni H."/>
            <person name="Downs B."/>
            <person name="Dugan-Rocha S."/>
            <person name="Elkadiri S."/>
            <person name="Gnanaolivu R.D."/>
            <person name="Hernandez B."/>
            <person name="Javaid M."/>
            <person name="Jayaseelan J.C."/>
            <person name="Lee S."/>
            <person name="Li M."/>
            <person name="Ming W."/>
            <person name="Munidasa M."/>
            <person name="Muniz J."/>
            <person name="Nguyen L."/>
            <person name="Ongeri F."/>
            <person name="Osuji N."/>
            <person name="Pu L.-L."/>
            <person name="Puazo M."/>
            <person name="Qu C."/>
            <person name="Quiroz J."/>
            <person name="Raj R."/>
            <person name="Weissenberger G."/>
            <person name="Xin Y."/>
            <person name="Zou X."/>
            <person name="Han Y."/>
            <person name="Richards S."/>
            <person name="Worley K."/>
            <person name="Muzny D."/>
            <person name="Gibbs R."/>
        </authorList>
    </citation>
    <scope>NUCLEOTIDE SEQUENCE</scope>
    <source>
        <strain evidence="7">Sampled in the wild</strain>
    </source>
</reference>
<dbReference type="SUPFAM" id="SSF54928">
    <property type="entry name" value="RNA-binding domain, RBD"/>
    <property type="match status" value="1"/>
</dbReference>
<dbReference type="InterPro" id="IPR012677">
    <property type="entry name" value="Nucleotide-bd_a/b_plait_sf"/>
</dbReference>
<keyword evidence="5" id="KW-0539">Nucleus</keyword>
<dbReference type="PANTHER" id="PTHR12311:SF7">
    <property type="entry name" value="ACTIVATOR OF BASAL TRANSCRIPTION 1"/>
    <property type="match status" value="1"/>
</dbReference>
<feature type="compositionally biased region" description="Basic and acidic residues" evidence="6">
    <location>
        <begin position="199"/>
        <end position="222"/>
    </location>
</feature>
<feature type="region of interest" description="Disordered" evidence="6">
    <location>
        <begin position="180"/>
        <end position="231"/>
    </location>
</feature>
<dbReference type="CDD" id="cd12263">
    <property type="entry name" value="RRM_ABT1_like"/>
    <property type="match status" value="1"/>
</dbReference>
<dbReference type="GO" id="GO:0034462">
    <property type="term" value="P:small-subunit processome assembly"/>
    <property type="evidence" value="ECO:0007669"/>
    <property type="project" value="TreeGrafter"/>
</dbReference>
<dbReference type="GO" id="GO:0000472">
    <property type="term" value="P:endonucleolytic cleavage to generate mature 5'-end of SSU-rRNA from (SSU-rRNA, 5.8S rRNA, LSU-rRNA)"/>
    <property type="evidence" value="ECO:0007669"/>
    <property type="project" value="TreeGrafter"/>
</dbReference>
<proteinExistence type="inferred from homology"/>
<reference evidence="7" key="2">
    <citation type="submission" date="2017-10" db="EMBL/GenBank/DDBJ databases">
        <title>Ladona fulva Genome sequencing and assembly.</title>
        <authorList>
            <person name="Murali S."/>
            <person name="Richards S."/>
            <person name="Bandaranaike D."/>
            <person name="Bellair M."/>
            <person name="Blankenburg K."/>
            <person name="Chao H."/>
            <person name="Dinh H."/>
            <person name="Doddapaneni H."/>
            <person name="Dugan-Rocha S."/>
            <person name="Elkadiri S."/>
            <person name="Gnanaolivu R."/>
            <person name="Hernandez B."/>
            <person name="Skinner E."/>
            <person name="Javaid M."/>
            <person name="Lee S."/>
            <person name="Li M."/>
            <person name="Ming W."/>
            <person name="Munidasa M."/>
            <person name="Muniz J."/>
            <person name="Nguyen L."/>
            <person name="Hughes D."/>
            <person name="Osuji N."/>
            <person name="Pu L.-L."/>
            <person name="Puazo M."/>
            <person name="Qu C."/>
            <person name="Quiroz J."/>
            <person name="Raj R."/>
            <person name="Weissenberger G."/>
            <person name="Xin Y."/>
            <person name="Zou X."/>
            <person name="Han Y."/>
            <person name="Worley K."/>
            <person name="Muzny D."/>
            <person name="Gibbs R."/>
        </authorList>
    </citation>
    <scope>NUCLEOTIDE SEQUENCE</scope>
    <source>
        <strain evidence="7">Sampled in the wild</strain>
    </source>
</reference>
<name>A0A8K0K9C5_LADFU</name>
<evidence type="ECO:0000256" key="4">
    <source>
        <dbReference type="ARBA" id="ARBA00022884"/>
    </source>
</evidence>
<comment type="similarity">
    <text evidence="2">Belongs to the ESF2/ABP1 family.</text>
</comment>
<evidence type="ECO:0000256" key="3">
    <source>
        <dbReference type="ARBA" id="ARBA00020737"/>
    </source>
</evidence>
<protein>
    <recommendedName>
        <fullName evidence="3">Activator of basal transcription 1</fullName>
    </recommendedName>
</protein>
<dbReference type="AlphaFoldDB" id="A0A8K0K9C5"/>
<keyword evidence="4" id="KW-0694">RNA-binding</keyword>
<dbReference type="InterPro" id="IPR039119">
    <property type="entry name" value="ABT1/Esf2"/>
</dbReference>
<dbReference type="OrthoDB" id="287393at2759"/>
<dbReference type="InterPro" id="IPR035979">
    <property type="entry name" value="RBD_domain_sf"/>
</dbReference>
<sequence>MEVEENPCAIVEIEPAIQHTKPKKDVTVRKSKPGIIYLSTIPKHMNVTKIREIFGQFGDVGRVFLQPNKSGKTGTKKSAQLFSEGWVEYRRKKVAKQVAIHLNNKQLGVRKRSKFHDFIWNIKYLPRFKWIHLSERLAYEKAAHRQRLRLEVSQAKKEANYFALNVDRSEKERKKAKKLLLGKQSSGGDVGKVNLFGQRKTESEIMNEKQKSNEESDERTELLKSWFGSSR</sequence>
<organism evidence="7 8">
    <name type="scientific">Ladona fulva</name>
    <name type="common">Scarce chaser dragonfly</name>
    <name type="synonym">Libellula fulva</name>
    <dbReference type="NCBI Taxonomy" id="123851"/>
    <lineage>
        <taxon>Eukaryota</taxon>
        <taxon>Metazoa</taxon>
        <taxon>Ecdysozoa</taxon>
        <taxon>Arthropoda</taxon>
        <taxon>Hexapoda</taxon>
        <taxon>Insecta</taxon>
        <taxon>Pterygota</taxon>
        <taxon>Palaeoptera</taxon>
        <taxon>Odonata</taxon>
        <taxon>Epiprocta</taxon>
        <taxon>Anisoptera</taxon>
        <taxon>Libelluloidea</taxon>
        <taxon>Libellulidae</taxon>
        <taxon>Ladona</taxon>
    </lineage>
</organism>
<dbReference type="InterPro" id="IPR034353">
    <property type="entry name" value="ABT1/ESF2_RRM"/>
</dbReference>
<keyword evidence="8" id="KW-1185">Reference proteome</keyword>
<dbReference type="PANTHER" id="PTHR12311">
    <property type="entry name" value="ACTIVATOR OF BASAL TRANSCRIPTION 1"/>
    <property type="match status" value="1"/>
</dbReference>
<dbReference type="GO" id="GO:0005730">
    <property type="term" value="C:nucleolus"/>
    <property type="evidence" value="ECO:0007669"/>
    <property type="project" value="UniProtKB-SubCell"/>
</dbReference>
<comment type="subcellular location">
    <subcellularLocation>
        <location evidence="1">Nucleus</location>
        <location evidence="1">Nucleolus</location>
    </subcellularLocation>
</comment>
<evidence type="ECO:0000256" key="5">
    <source>
        <dbReference type="ARBA" id="ARBA00023242"/>
    </source>
</evidence>
<evidence type="ECO:0000313" key="7">
    <source>
        <dbReference type="EMBL" id="KAG8229964.1"/>
    </source>
</evidence>
<evidence type="ECO:0000256" key="2">
    <source>
        <dbReference type="ARBA" id="ARBA00005819"/>
    </source>
</evidence>
<evidence type="ECO:0000313" key="8">
    <source>
        <dbReference type="Proteomes" id="UP000792457"/>
    </source>
</evidence>
<dbReference type="EMBL" id="KZ308456">
    <property type="protein sequence ID" value="KAG8229964.1"/>
    <property type="molecule type" value="Genomic_DNA"/>
</dbReference>
<dbReference type="GO" id="GO:0003723">
    <property type="term" value="F:RNA binding"/>
    <property type="evidence" value="ECO:0007669"/>
    <property type="project" value="UniProtKB-KW"/>
</dbReference>
<dbReference type="GO" id="GO:0000447">
    <property type="term" value="P:endonucleolytic cleavage in ITS1 to separate SSU-rRNA from 5.8S rRNA and LSU-rRNA from tricistronic rRNA transcript (SSU-rRNA, 5.8S rRNA, LSU-rRNA)"/>
    <property type="evidence" value="ECO:0007669"/>
    <property type="project" value="TreeGrafter"/>
</dbReference>
<comment type="caution">
    <text evidence="7">The sequence shown here is derived from an EMBL/GenBank/DDBJ whole genome shotgun (WGS) entry which is preliminary data.</text>
</comment>
<dbReference type="GO" id="GO:0000480">
    <property type="term" value="P:endonucleolytic cleavage in 5'-ETS of tricistronic rRNA transcript (SSU-rRNA, 5.8S rRNA, LSU-rRNA)"/>
    <property type="evidence" value="ECO:0007669"/>
    <property type="project" value="TreeGrafter"/>
</dbReference>
<accession>A0A8K0K9C5</accession>
<evidence type="ECO:0000256" key="6">
    <source>
        <dbReference type="SAM" id="MobiDB-lite"/>
    </source>
</evidence>